<dbReference type="SUPFAM" id="SSF88946">
    <property type="entry name" value="Sigma2 domain of RNA polymerase sigma factors"/>
    <property type="match status" value="1"/>
</dbReference>
<evidence type="ECO:0000313" key="7">
    <source>
        <dbReference type="EMBL" id="MBT1700490.1"/>
    </source>
</evidence>
<feature type="domain" description="RNA polymerase sigma factor 70 region 4 type 2" evidence="6">
    <location>
        <begin position="107"/>
        <end position="157"/>
    </location>
</feature>
<dbReference type="AlphaFoldDB" id="A0AAP2DQ79"/>
<dbReference type="GO" id="GO:0006352">
    <property type="term" value="P:DNA-templated transcription initiation"/>
    <property type="evidence" value="ECO:0007669"/>
    <property type="project" value="InterPro"/>
</dbReference>
<dbReference type="Gene3D" id="1.10.10.10">
    <property type="entry name" value="Winged helix-like DNA-binding domain superfamily/Winged helix DNA-binding domain"/>
    <property type="match status" value="1"/>
</dbReference>
<evidence type="ECO:0000256" key="1">
    <source>
        <dbReference type="ARBA" id="ARBA00010641"/>
    </source>
</evidence>
<accession>A0AAP2DQ79</accession>
<evidence type="ECO:0000259" key="5">
    <source>
        <dbReference type="Pfam" id="PF04542"/>
    </source>
</evidence>
<dbReference type="InterPro" id="IPR014284">
    <property type="entry name" value="RNA_pol_sigma-70_dom"/>
</dbReference>
<dbReference type="InterPro" id="IPR013325">
    <property type="entry name" value="RNA_pol_sigma_r2"/>
</dbReference>
<comment type="similarity">
    <text evidence="1">Belongs to the sigma-70 factor family. ECF subfamily.</text>
</comment>
<keyword evidence="2" id="KW-0805">Transcription regulation</keyword>
<dbReference type="GO" id="GO:0003677">
    <property type="term" value="F:DNA binding"/>
    <property type="evidence" value="ECO:0007669"/>
    <property type="project" value="InterPro"/>
</dbReference>
<dbReference type="InterPro" id="IPR036388">
    <property type="entry name" value="WH-like_DNA-bd_sf"/>
</dbReference>
<organism evidence="7 8">
    <name type="scientific">Chryseosolibacter histidini</name>
    <dbReference type="NCBI Taxonomy" id="2782349"/>
    <lineage>
        <taxon>Bacteria</taxon>
        <taxon>Pseudomonadati</taxon>
        <taxon>Bacteroidota</taxon>
        <taxon>Cytophagia</taxon>
        <taxon>Cytophagales</taxon>
        <taxon>Chryseotaleaceae</taxon>
        <taxon>Chryseosolibacter</taxon>
    </lineage>
</organism>
<name>A0AAP2DQ79_9BACT</name>
<protein>
    <submittedName>
        <fullName evidence="7">Sigma-70 family RNA polymerase sigma factor</fullName>
    </submittedName>
</protein>
<dbReference type="Pfam" id="PF08281">
    <property type="entry name" value="Sigma70_r4_2"/>
    <property type="match status" value="1"/>
</dbReference>
<evidence type="ECO:0000256" key="4">
    <source>
        <dbReference type="ARBA" id="ARBA00023163"/>
    </source>
</evidence>
<keyword evidence="8" id="KW-1185">Reference proteome</keyword>
<gene>
    <name evidence="7" type="ORF">KK083_26620</name>
</gene>
<evidence type="ECO:0000259" key="6">
    <source>
        <dbReference type="Pfam" id="PF08281"/>
    </source>
</evidence>
<dbReference type="InterPro" id="IPR013249">
    <property type="entry name" value="RNA_pol_sigma70_r4_t2"/>
</dbReference>
<dbReference type="Pfam" id="PF04542">
    <property type="entry name" value="Sigma70_r2"/>
    <property type="match status" value="1"/>
</dbReference>
<dbReference type="Proteomes" id="UP001319200">
    <property type="component" value="Unassembled WGS sequence"/>
</dbReference>
<sequence length="169" mass="20078">MIGEEKRFINLINEHQGLIYKVCIMYENDPDARNDLFQEIVLQLWKSFSTFRGEAKITTWMYRIALNTAISGYRKQTRNLRTEDLQELHFNISEHAASDDREEDIQKLQWAIRQLSEIERAMIMMALEEVPYDEIAETIGITQNNVRVRMNRIREKLRKLMCADSHGIR</sequence>
<comment type="caution">
    <text evidence="7">The sequence shown here is derived from an EMBL/GenBank/DDBJ whole genome shotgun (WGS) entry which is preliminary data.</text>
</comment>
<dbReference type="PANTHER" id="PTHR43133">
    <property type="entry name" value="RNA POLYMERASE ECF-TYPE SIGMA FACTO"/>
    <property type="match status" value="1"/>
</dbReference>
<proteinExistence type="inferred from homology"/>
<feature type="domain" description="RNA polymerase sigma-70 region 2" evidence="5">
    <location>
        <begin position="11"/>
        <end position="78"/>
    </location>
</feature>
<dbReference type="Gene3D" id="1.10.1740.10">
    <property type="match status" value="1"/>
</dbReference>
<dbReference type="InterPro" id="IPR039425">
    <property type="entry name" value="RNA_pol_sigma-70-like"/>
</dbReference>
<dbReference type="RefSeq" id="WP_254169168.1">
    <property type="nucleotide sequence ID" value="NZ_JAHESF010000041.1"/>
</dbReference>
<dbReference type="EMBL" id="JAHESF010000041">
    <property type="protein sequence ID" value="MBT1700490.1"/>
    <property type="molecule type" value="Genomic_DNA"/>
</dbReference>
<dbReference type="SUPFAM" id="SSF88659">
    <property type="entry name" value="Sigma3 and sigma4 domains of RNA polymerase sigma factors"/>
    <property type="match status" value="1"/>
</dbReference>
<keyword evidence="3" id="KW-0731">Sigma factor</keyword>
<dbReference type="InterPro" id="IPR013324">
    <property type="entry name" value="RNA_pol_sigma_r3/r4-like"/>
</dbReference>
<dbReference type="InterPro" id="IPR007627">
    <property type="entry name" value="RNA_pol_sigma70_r2"/>
</dbReference>
<dbReference type="PANTHER" id="PTHR43133:SF45">
    <property type="entry name" value="RNA POLYMERASE ECF-TYPE SIGMA FACTOR"/>
    <property type="match status" value="1"/>
</dbReference>
<dbReference type="GO" id="GO:0016987">
    <property type="term" value="F:sigma factor activity"/>
    <property type="evidence" value="ECO:0007669"/>
    <property type="project" value="UniProtKB-KW"/>
</dbReference>
<reference evidence="7 8" key="1">
    <citation type="submission" date="2021-05" db="EMBL/GenBank/DDBJ databases">
        <title>A Polyphasic approach of four new species of the genus Ohtaekwangia: Ohtaekwangia histidinii sp. nov., Ohtaekwangia cretensis sp. nov., Ohtaekwangia indiensis sp. nov., Ohtaekwangia reichenbachii sp. nov. from diverse environment.</title>
        <authorList>
            <person name="Octaviana S."/>
        </authorList>
    </citation>
    <scope>NUCLEOTIDE SEQUENCE [LARGE SCALE GENOMIC DNA]</scope>
    <source>
        <strain evidence="7 8">PWU4</strain>
    </source>
</reference>
<keyword evidence="4" id="KW-0804">Transcription</keyword>
<evidence type="ECO:0000313" key="8">
    <source>
        <dbReference type="Proteomes" id="UP001319200"/>
    </source>
</evidence>
<dbReference type="NCBIfam" id="TIGR02937">
    <property type="entry name" value="sigma70-ECF"/>
    <property type="match status" value="1"/>
</dbReference>
<evidence type="ECO:0000256" key="3">
    <source>
        <dbReference type="ARBA" id="ARBA00023082"/>
    </source>
</evidence>
<evidence type="ECO:0000256" key="2">
    <source>
        <dbReference type="ARBA" id="ARBA00023015"/>
    </source>
</evidence>